<evidence type="ECO:0000313" key="5">
    <source>
        <dbReference type="EMBL" id="GAA0864110.1"/>
    </source>
</evidence>
<evidence type="ECO:0000313" key="6">
    <source>
        <dbReference type="Proteomes" id="UP001500738"/>
    </source>
</evidence>
<dbReference type="InterPro" id="IPR003715">
    <property type="entry name" value="Poly_export_N"/>
</dbReference>
<dbReference type="Pfam" id="PF10531">
    <property type="entry name" value="SLBB"/>
    <property type="match status" value="1"/>
</dbReference>
<evidence type="ECO:0000256" key="1">
    <source>
        <dbReference type="ARBA" id="ARBA00022729"/>
    </source>
</evidence>
<dbReference type="InterPro" id="IPR049712">
    <property type="entry name" value="Poly_export"/>
</dbReference>
<keyword evidence="6" id="KW-1185">Reference proteome</keyword>
<dbReference type="Pfam" id="PF02563">
    <property type="entry name" value="Poly_export"/>
    <property type="match status" value="1"/>
</dbReference>
<organism evidence="5 6">
    <name type="scientific">Sphingopyxis soli</name>
    <dbReference type="NCBI Taxonomy" id="592051"/>
    <lineage>
        <taxon>Bacteria</taxon>
        <taxon>Pseudomonadati</taxon>
        <taxon>Pseudomonadota</taxon>
        <taxon>Alphaproteobacteria</taxon>
        <taxon>Sphingomonadales</taxon>
        <taxon>Sphingomonadaceae</taxon>
        <taxon>Sphingopyxis</taxon>
    </lineage>
</organism>
<dbReference type="PROSITE" id="PS51257">
    <property type="entry name" value="PROKAR_LIPOPROTEIN"/>
    <property type="match status" value="1"/>
</dbReference>
<reference evidence="5 6" key="1">
    <citation type="journal article" date="2019" name="Int. J. Syst. Evol. Microbiol.">
        <title>The Global Catalogue of Microorganisms (GCM) 10K type strain sequencing project: providing services to taxonomists for standard genome sequencing and annotation.</title>
        <authorList>
            <consortium name="The Broad Institute Genomics Platform"/>
            <consortium name="The Broad Institute Genome Sequencing Center for Infectious Disease"/>
            <person name="Wu L."/>
            <person name="Ma J."/>
        </authorList>
    </citation>
    <scope>NUCLEOTIDE SEQUENCE [LARGE SCALE GENOMIC DNA]</scope>
    <source>
        <strain evidence="5 6">JCM 15910</strain>
    </source>
</reference>
<evidence type="ECO:0000259" key="4">
    <source>
        <dbReference type="Pfam" id="PF10531"/>
    </source>
</evidence>
<evidence type="ECO:0000256" key="2">
    <source>
        <dbReference type="SAM" id="SignalP"/>
    </source>
</evidence>
<evidence type="ECO:0000259" key="3">
    <source>
        <dbReference type="Pfam" id="PF02563"/>
    </source>
</evidence>
<gene>
    <name evidence="5" type="ORF">GCM10009115_17310</name>
</gene>
<dbReference type="Gene3D" id="3.10.560.10">
    <property type="entry name" value="Outer membrane lipoprotein wza domain like"/>
    <property type="match status" value="1"/>
</dbReference>
<feature type="signal peptide" evidence="2">
    <location>
        <begin position="1"/>
        <end position="22"/>
    </location>
</feature>
<dbReference type="PANTHER" id="PTHR33619:SF3">
    <property type="entry name" value="POLYSACCHARIDE EXPORT PROTEIN GFCE-RELATED"/>
    <property type="match status" value="1"/>
</dbReference>
<name>A0ABN1M4D2_9SPHN</name>
<comment type="caution">
    <text evidence="5">The sequence shown here is derived from an EMBL/GenBank/DDBJ whole genome shotgun (WGS) entry which is preliminary data.</text>
</comment>
<keyword evidence="1 2" id="KW-0732">Signal</keyword>
<proteinExistence type="predicted"/>
<dbReference type="Gene3D" id="3.30.1950.10">
    <property type="entry name" value="wza like domain"/>
    <property type="match status" value="1"/>
</dbReference>
<feature type="domain" description="Polysaccharide export protein N-terminal" evidence="3">
    <location>
        <begin position="52"/>
        <end position="125"/>
    </location>
</feature>
<feature type="domain" description="Soluble ligand binding" evidence="4">
    <location>
        <begin position="132"/>
        <end position="177"/>
    </location>
</feature>
<dbReference type="RefSeq" id="WP_215353288.1">
    <property type="nucleotide sequence ID" value="NZ_BAAAFE010000007.1"/>
</dbReference>
<accession>A0ABN1M4D2</accession>
<dbReference type="InterPro" id="IPR019554">
    <property type="entry name" value="Soluble_ligand-bd"/>
</dbReference>
<protein>
    <submittedName>
        <fullName evidence="5">Polysaccharide biosynthesis/export family protein</fullName>
    </submittedName>
</protein>
<dbReference type="PANTHER" id="PTHR33619">
    <property type="entry name" value="POLYSACCHARIDE EXPORT PROTEIN GFCE-RELATED"/>
    <property type="match status" value="1"/>
</dbReference>
<feature type="chain" id="PRO_5046416082" evidence="2">
    <location>
        <begin position="23"/>
        <end position="240"/>
    </location>
</feature>
<dbReference type="Proteomes" id="UP001500738">
    <property type="component" value="Unassembled WGS sequence"/>
</dbReference>
<sequence length="240" mass="25528">MGRFGLAFCAAAVLLVSGCASTRSLGGAPGLTVLDTTTMPVPEGVQPGSMTRPYLVGPGDELLVDVLGIDELHERKISTDGEGRMSLPLAGTIDANGLTITQLRDKIVAQMKANYVRDPIVSVNLSEPRSRVVTVDGQVAKPGLYPVVGRMTLMQAVAKAEGTEEFAKLDDVVLFRTIGEDRYAALYNLAAIRRGAYADPEVYPNDTVVVGESVGRRMFQTLVQAGTLIAGPIIALIQRN</sequence>
<dbReference type="EMBL" id="BAAAFE010000007">
    <property type="protein sequence ID" value="GAA0864110.1"/>
    <property type="molecule type" value="Genomic_DNA"/>
</dbReference>